<proteinExistence type="predicted"/>
<evidence type="ECO:0000313" key="3">
    <source>
        <dbReference type="Proteomes" id="UP001057134"/>
    </source>
</evidence>
<dbReference type="RefSeq" id="WP_249860776.1">
    <property type="nucleotide sequence ID" value="NZ_CP027059.1"/>
</dbReference>
<keyword evidence="3" id="KW-1185">Reference proteome</keyword>
<feature type="transmembrane region" description="Helical" evidence="1">
    <location>
        <begin position="6"/>
        <end position="23"/>
    </location>
</feature>
<gene>
    <name evidence="2" type="ORF">SK3146_04386</name>
</gene>
<name>A0ABY4RSJ9_9BACL</name>
<keyword evidence="1" id="KW-0812">Transmembrane</keyword>
<dbReference type="EMBL" id="CP027059">
    <property type="protein sequence ID" value="UQZ85103.1"/>
    <property type="molecule type" value="Genomic_DNA"/>
</dbReference>
<keyword evidence="1" id="KW-1133">Transmembrane helix</keyword>
<sequence length="77" mass="8761">MWLLVGIVGTLLWMGFIELPHLWKDRRRKDMWVTLVLTLLICAVGMAKALHLLLPNPLDWIAAVIGPFAKAVYACFE</sequence>
<dbReference type="Proteomes" id="UP001057134">
    <property type="component" value="Chromosome"/>
</dbReference>
<reference evidence="2" key="2">
    <citation type="journal article" date="2021" name="J Anim Sci Technol">
        <title>Complete genome sequence of Paenibacillus konkukensis sp. nov. SK3146 as a potential probiotic strain.</title>
        <authorList>
            <person name="Jung H.I."/>
            <person name="Park S."/>
            <person name="Niu K.M."/>
            <person name="Lee S.W."/>
            <person name="Kothari D."/>
            <person name="Yi K.J."/>
            <person name="Kim S.K."/>
        </authorList>
    </citation>
    <scope>NUCLEOTIDE SEQUENCE</scope>
    <source>
        <strain evidence="2">SK3146</strain>
    </source>
</reference>
<protein>
    <submittedName>
        <fullName evidence="2">Uncharacterized protein</fullName>
    </submittedName>
</protein>
<reference evidence="2" key="1">
    <citation type="submission" date="2018-02" db="EMBL/GenBank/DDBJ databases">
        <authorList>
            <person name="Kim S.-K."/>
            <person name="Jung H.-I."/>
            <person name="Lee S.-W."/>
        </authorList>
    </citation>
    <scope>NUCLEOTIDE SEQUENCE</scope>
    <source>
        <strain evidence="2">SK3146</strain>
    </source>
</reference>
<evidence type="ECO:0000256" key="1">
    <source>
        <dbReference type="SAM" id="Phobius"/>
    </source>
</evidence>
<feature type="transmembrane region" description="Helical" evidence="1">
    <location>
        <begin position="35"/>
        <end position="54"/>
    </location>
</feature>
<keyword evidence="1" id="KW-0472">Membrane</keyword>
<organism evidence="2 3">
    <name type="scientific">Paenibacillus konkukensis</name>
    <dbReference type="NCBI Taxonomy" id="2020716"/>
    <lineage>
        <taxon>Bacteria</taxon>
        <taxon>Bacillati</taxon>
        <taxon>Bacillota</taxon>
        <taxon>Bacilli</taxon>
        <taxon>Bacillales</taxon>
        <taxon>Paenibacillaceae</taxon>
        <taxon>Paenibacillus</taxon>
    </lineage>
</organism>
<evidence type="ECO:0000313" key="2">
    <source>
        <dbReference type="EMBL" id="UQZ85103.1"/>
    </source>
</evidence>
<accession>A0ABY4RSJ9</accession>